<evidence type="ECO:0000256" key="1">
    <source>
        <dbReference type="ARBA" id="ARBA00007292"/>
    </source>
</evidence>
<dbReference type="AlphaFoldDB" id="A0A238BTC7"/>
<keyword evidence="4" id="KW-0732">Signal</keyword>
<dbReference type="Gene3D" id="3.15.20.10">
    <property type="entry name" value="Bactericidal permeability-increasing protein, domain 2"/>
    <property type="match status" value="1"/>
</dbReference>
<dbReference type="SMART" id="SM00328">
    <property type="entry name" value="BPI1"/>
    <property type="match status" value="1"/>
</dbReference>
<dbReference type="Pfam" id="PF02886">
    <property type="entry name" value="LBP_BPI_CETP_C"/>
    <property type="match status" value="1"/>
</dbReference>
<protein>
    <recommendedName>
        <fullName evidence="9">BPI2 domain-containing protein</fullName>
    </recommendedName>
</protein>
<dbReference type="PANTHER" id="PTHR10504">
    <property type="entry name" value="BACTERICIDAL PERMEABILITY-INCREASING BPI PROTEIN-RELATED"/>
    <property type="match status" value="1"/>
</dbReference>
<dbReference type="Proteomes" id="UP000242913">
    <property type="component" value="Unassembled WGS sequence"/>
</dbReference>
<comment type="similarity">
    <text evidence="1">Belongs to the BPI/LBP/Plunc superfamily. BPI/LBP family.</text>
</comment>
<dbReference type="PANTHER" id="PTHR10504:SF144">
    <property type="entry name" value="BPI1 DOMAIN-CONTAINING PROTEIN"/>
    <property type="match status" value="1"/>
</dbReference>
<dbReference type="SMART" id="SM00329">
    <property type="entry name" value="BPI2"/>
    <property type="match status" value="1"/>
</dbReference>
<evidence type="ECO:0008006" key="9">
    <source>
        <dbReference type="Google" id="ProtNLM"/>
    </source>
</evidence>
<gene>
    <name evidence="7" type="ORF">X798_04456</name>
</gene>
<reference evidence="7 8" key="1">
    <citation type="submission" date="2015-12" db="EMBL/GenBank/DDBJ databases">
        <title>Draft genome of the nematode, Onchocerca flexuosa.</title>
        <authorList>
            <person name="Mitreva M."/>
        </authorList>
    </citation>
    <scope>NUCLEOTIDE SEQUENCE [LARGE SCALE GENOMIC DNA]</scope>
    <source>
        <strain evidence="7">Red Deer</strain>
    </source>
</reference>
<evidence type="ECO:0000259" key="5">
    <source>
        <dbReference type="SMART" id="SM00328"/>
    </source>
</evidence>
<evidence type="ECO:0000256" key="2">
    <source>
        <dbReference type="ARBA" id="ARBA00023157"/>
    </source>
</evidence>
<feature type="region of interest" description="Disordered" evidence="3">
    <location>
        <begin position="364"/>
        <end position="397"/>
    </location>
</feature>
<dbReference type="EMBL" id="KZ270007">
    <property type="protein sequence ID" value="OZC08522.1"/>
    <property type="molecule type" value="Genomic_DNA"/>
</dbReference>
<feature type="region of interest" description="Disordered" evidence="3">
    <location>
        <begin position="495"/>
        <end position="516"/>
    </location>
</feature>
<feature type="domain" description="Lipid-binding serum glycoprotein N-terminal" evidence="5">
    <location>
        <begin position="145"/>
        <end position="394"/>
    </location>
</feature>
<organism evidence="7 8">
    <name type="scientific">Onchocerca flexuosa</name>
    <dbReference type="NCBI Taxonomy" id="387005"/>
    <lineage>
        <taxon>Eukaryota</taxon>
        <taxon>Metazoa</taxon>
        <taxon>Ecdysozoa</taxon>
        <taxon>Nematoda</taxon>
        <taxon>Chromadorea</taxon>
        <taxon>Rhabditida</taxon>
        <taxon>Spirurina</taxon>
        <taxon>Spiruromorpha</taxon>
        <taxon>Filarioidea</taxon>
        <taxon>Onchocercidae</taxon>
        <taxon>Onchocerca</taxon>
    </lineage>
</organism>
<proteinExistence type="inferred from homology"/>
<feature type="signal peptide" evidence="4">
    <location>
        <begin position="1"/>
        <end position="26"/>
    </location>
</feature>
<dbReference type="GO" id="GO:0005615">
    <property type="term" value="C:extracellular space"/>
    <property type="evidence" value="ECO:0007669"/>
    <property type="project" value="TreeGrafter"/>
</dbReference>
<name>A0A238BTC7_9BILA</name>
<dbReference type="GO" id="GO:0008289">
    <property type="term" value="F:lipid binding"/>
    <property type="evidence" value="ECO:0007669"/>
    <property type="project" value="InterPro"/>
</dbReference>
<accession>A0A238BTC7</accession>
<dbReference type="Pfam" id="PF01273">
    <property type="entry name" value="LBP_BPI_CETP"/>
    <property type="match status" value="1"/>
</dbReference>
<keyword evidence="8" id="KW-1185">Reference proteome</keyword>
<sequence length="1041" mass="113799">MLLHNRIYLFASFLLLLETIVWKCNSATTATVDAEIDMRSLLNNLEAMLIDNLIIPKWLVGEDQIANRSDSEVIRRPRSVGYTMNVAAFPNSINGAFGSMHPAAISAGHSGFNGINVNTAGMNGPVDFDPALLRGYRGYPGFKVRVNKRAFDYTSALVYFVIDQQIPSLSIPDINQTVQQISAEVTICNIYVSNYRSPQCVNIYPAAPNLIVFSIESLDFGLTGNLEAMAVFLLPVEISGIVHANIYDASATITLSVERTPYGTPYLVLCGCDIDIPYADLCIECGGFFGELINTFFRKTISSRVRTMIPTRVCEMLPKIINERINPMLARFPQSVPYTQILVPLLDGLLGPSIPPHCLSPQCQARTTKPPPTGNDLNAMPPRNPPSPTFRRAPNRVRSSKNKIAKAAASAPIRVVAPEVQSKLQMNVGKGRKMVNFVGSKTAAERNIRDKNQKYVKPSFDNELMANSFNRPVQKIPSFLASPFARSKREVTGFKSLLSNTPKNTTAKSKSAIKQSQQTVILQLTPKVSEPLQKHQQKLQENSKSTDEKNQQKSQGNSKFVDKKSFAMPQKLPFHPSAVAKHSSKAIAFSGQASSKSNRSAMYGVQMYSGFPGGHQSSIFPGSHQSGVYPGGYQSGVYPGGHQPGVYSGGQSGGFPGHYQSGASHAVGVASGSLNDPCAGCPPAPSGLVGGLGSLIRQQLDLRKVANLLLTTQLIYTYATSYDYNLDITGEFSPYGYGGTPFGPFPLQWPTPVGTSMIEIMISDFTINSLFYWLHRVQFLSFRLGPETPGIGALLTTTCDVSDDYPEDEEFEDDNETLIFRLLHLSQRRQRFRLHHFQQRSKRQVAENGNGDMGAGLGDLSGLGICLGDIMPAVKDKYPNRTLSLFIHTARAPSITIHRNAVASIQLNLALFVDIYLDKTNTRVGTITVSIVTDLMVQITGNRVTGNASLPILMLMDRDKTLGLEQDALDTLASLAKDMFLKALNERISKGFELPLPTAAATNLPINITNPQIQLLERAVYIGSDFIVAPSTLQLLSLSPQ</sequence>
<evidence type="ECO:0000259" key="6">
    <source>
        <dbReference type="SMART" id="SM00329"/>
    </source>
</evidence>
<dbReference type="SUPFAM" id="SSF55394">
    <property type="entry name" value="Bactericidal permeability-increasing protein, BPI"/>
    <property type="match status" value="2"/>
</dbReference>
<dbReference type="InterPro" id="IPR032942">
    <property type="entry name" value="BPI/LBP/Plunc"/>
</dbReference>
<evidence type="ECO:0000313" key="7">
    <source>
        <dbReference type="EMBL" id="OZC08522.1"/>
    </source>
</evidence>
<evidence type="ECO:0000313" key="8">
    <source>
        <dbReference type="Proteomes" id="UP000242913"/>
    </source>
</evidence>
<dbReference type="Gene3D" id="3.15.10.10">
    <property type="entry name" value="Bactericidal permeability-increasing protein, domain 1"/>
    <property type="match status" value="1"/>
</dbReference>
<feature type="domain" description="Lipid-binding serum glycoprotein C-terminal" evidence="6">
    <location>
        <begin position="752"/>
        <end position="1024"/>
    </location>
</feature>
<feature type="compositionally biased region" description="Polar residues" evidence="3">
    <location>
        <begin position="497"/>
        <end position="516"/>
    </location>
</feature>
<feature type="chain" id="PRO_5013234974" description="BPI2 domain-containing protein" evidence="4">
    <location>
        <begin position="27"/>
        <end position="1041"/>
    </location>
</feature>
<dbReference type="InterPro" id="IPR001124">
    <property type="entry name" value="Lipid-bd_serum_glycop_C"/>
</dbReference>
<keyword evidence="2" id="KW-1015">Disulfide bond</keyword>
<dbReference type="InterPro" id="IPR017942">
    <property type="entry name" value="Lipid-bd_serum_glycop_N"/>
</dbReference>
<feature type="region of interest" description="Disordered" evidence="3">
    <location>
        <begin position="528"/>
        <end position="562"/>
    </location>
</feature>
<evidence type="ECO:0000256" key="3">
    <source>
        <dbReference type="SAM" id="MobiDB-lite"/>
    </source>
</evidence>
<evidence type="ECO:0000256" key="4">
    <source>
        <dbReference type="SAM" id="SignalP"/>
    </source>
</evidence>
<dbReference type="OrthoDB" id="5874601at2759"/>
<dbReference type="InterPro" id="IPR017943">
    <property type="entry name" value="Bactericidal_perm-incr_a/b_dom"/>
</dbReference>